<dbReference type="Pfam" id="PF03568">
    <property type="entry name" value="Separin_C"/>
    <property type="match status" value="1"/>
</dbReference>
<dbReference type="PROSITE" id="PS51700">
    <property type="entry name" value="SEPARIN"/>
    <property type="match status" value="1"/>
</dbReference>
<evidence type="ECO:0000313" key="6">
    <source>
        <dbReference type="EMBL" id="CAH1164034.1"/>
    </source>
</evidence>
<evidence type="ECO:0000256" key="1">
    <source>
        <dbReference type="ARBA" id="ARBA00000451"/>
    </source>
</evidence>
<dbReference type="Proteomes" id="UP001153737">
    <property type="component" value="Chromosome 4"/>
</dbReference>
<protein>
    <recommendedName>
        <fullName evidence="2">separase</fullName>
        <ecNumber evidence="2">3.4.22.49</ecNumber>
    </recommendedName>
</protein>
<evidence type="ECO:0000256" key="4">
    <source>
        <dbReference type="ARBA" id="ARBA00022829"/>
    </source>
</evidence>
<dbReference type="PANTHER" id="PTHR12792">
    <property type="entry name" value="EXTRA SPINDLE POLES 1-RELATED"/>
    <property type="match status" value="1"/>
</dbReference>
<dbReference type="GO" id="GO:0005634">
    <property type="term" value="C:nucleus"/>
    <property type="evidence" value="ECO:0007669"/>
    <property type="project" value="InterPro"/>
</dbReference>
<dbReference type="GO" id="GO:0005737">
    <property type="term" value="C:cytoplasm"/>
    <property type="evidence" value="ECO:0007669"/>
    <property type="project" value="TreeGrafter"/>
</dbReference>
<evidence type="ECO:0000256" key="3">
    <source>
        <dbReference type="ARBA" id="ARBA00022801"/>
    </source>
</evidence>
<dbReference type="GO" id="GO:0004197">
    <property type="term" value="F:cysteine-type endopeptidase activity"/>
    <property type="evidence" value="ECO:0007669"/>
    <property type="project" value="InterPro"/>
</dbReference>
<dbReference type="EC" id="3.4.22.49" evidence="2"/>
<sequence length="605" mass="69542">MASAVNSVGIVEVLEQYQDLHYPSGPLYQRINSCEAFINKEHDELKTIYHLCETHSPGLRNKTVLRYDKLLASELKESQDISRLKISRDCLAFKCSTYSKESGVKAMLAQIAEMPPEWTLVQLTPQYNPKEMNNENNNLYYTSPIHISVFSCGQSDVEPFLVTVNAPRDPVNSNHIELAQEVISLMKENIDLLTSTKRGTFKSHKEKYNYMDRRQLIENRLTSIVRVMQDMWLKEWRCLLSGKYVDATLENNICGQIKTYLETQGSIIKLTKKVEVILCCLVKSCMHLKLAEVKKVVQFCFPEVDDKNVIKDIVHFIRNLGNDLLSKNVNIKKHPLILVLQESLDCFPWEMMDVLQDECITRLPSLHFVYCLFKEHEGEIVNGHKIINDYDKGSYIVNPGMDLKSMETRMMTFFNYWTPNWTGTAGYQPTKDEFFELITSSDIFSYNGHGGGSHMMSKDKLQKTHVKAVVLLFGCSSTKIARLDPQVEMFGNYHMYLTARCPCVVGMLWEVTDTDTDTLTTDFLSYWIPSKASVHWKYVDKTKWKKAAEKITFSRNCTEGENHWEPELPRALALARKGLSYNMTKAACVARGLPVKIQERTINES</sequence>
<keyword evidence="4" id="KW-0159">Chromosome partition</keyword>
<evidence type="ECO:0000259" key="5">
    <source>
        <dbReference type="PROSITE" id="PS51700"/>
    </source>
</evidence>
<dbReference type="PANTHER" id="PTHR12792:SF0">
    <property type="entry name" value="SEPARIN"/>
    <property type="match status" value="1"/>
</dbReference>
<dbReference type="InterPro" id="IPR030397">
    <property type="entry name" value="SEPARIN_core_dom"/>
</dbReference>
<reference evidence="6" key="2">
    <citation type="submission" date="2022-10" db="EMBL/GenBank/DDBJ databases">
        <authorList>
            <consortium name="ENA_rothamsted_submissions"/>
            <consortium name="culmorum"/>
            <person name="King R."/>
        </authorList>
    </citation>
    <scope>NUCLEOTIDE SEQUENCE</scope>
</reference>
<keyword evidence="3" id="KW-0378">Hydrolase</keyword>
<dbReference type="GO" id="GO:0006508">
    <property type="term" value="P:proteolysis"/>
    <property type="evidence" value="ECO:0007669"/>
    <property type="project" value="InterPro"/>
</dbReference>
<organism evidence="6 7">
    <name type="scientific">Phaedon cochleariae</name>
    <name type="common">Mustard beetle</name>
    <dbReference type="NCBI Taxonomy" id="80249"/>
    <lineage>
        <taxon>Eukaryota</taxon>
        <taxon>Metazoa</taxon>
        <taxon>Ecdysozoa</taxon>
        <taxon>Arthropoda</taxon>
        <taxon>Hexapoda</taxon>
        <taxon>Insecta</taxon>
        <taxon>Pterygota</taxon>
        <taxon>Neoptera</taxon>
        <taxon>Endopterygota</taxon>
        <taxon>Coleoptera</taxon>
        <taxon>Polyphaga</taxon>
        <taxon>Cucujiformia</taxon>
        <taxon>Chrysomeloidea</taxon>
        <taxon>Chrysomelidae</taxon>
        <taxon>Chrysomelinae</taxon>
        <taxon>Chrysomelini</taxon>
        <taxon>Phaedon</taxon>
    </lineage>
</organism>
<reference evidence="6" key="1">
    <citation type="submission" date="2022-01" db="EMBL/GenBank/DDBJ databases">
        <authorList>
            <person name="King R."/>
        </authorList>
    </citation>
    <scope>NUCLEOTIDE SEQUENCE</scope>
</reference>
<evidence type="ECO:0000313" key="7">
    <source>
        <dbReference type="Proteomes" id="UP001153737"/>
    </source>
</evidence>
<accession>A0A9P0GR45</accession>
<comment type="catalytic activity">
    <reaction evidence="1">
        <text>All bonds known to be hydrolyzed by this endopeptidase have arginine in P1 and an acidic residue in P4. P6 is often occupied by an acidic residue or by a hydroxy-amino-acid residue, the phosphorylation of which enhances cleavage.</text>
        <dbReference type="EC" id="3.4.22.49"/>
    </reaction>
</comment>
<feature type="domain" description="Peptidase C50" evidence="5">
    <location>
        <begin position="390"/>
        <end position="486"/>
    </location>
</feature>
<proteinExistence type="predicted"/>
<evidence type="ECO:0000256" key="2">
    <source>
        <dbReference type="ARBA" id="ARBA00012489"/>
    </source>
</evidence>
<dbReference type="OrthoDB" id="10255632at2759"/>
<name>A0A9P0GR45_PHACE</name>
<gene>
    <name evidence="6" type="ORF">PHAECO_LOCUS8329</name>
</gene>
<dbReference type="GO" id="GO:0051307">
    <property type="term" value="P:meiotic chromosome separation"/>
    <property type="evidence" value="ECO:0007669"/>
    <property type="project" value="TreeGrafter"/>
</dbReference>
<dbReference type="InterPro" id="IPR005314">
    <property type="entry name" value="Peptidase_C50"/>
</dbReference>
<dbReference type="AlphaFoldDB" id="A0A9P0GR45"/>
<keyword evidence="7" id="KW-1185">Reference proteome</keyword>
<dbReference type="EMBL" id="OU896710">
    <property type="protein sequence ID" value="CAH1164034.1"/>
    <property type="molecule type" value="Genomic_DNA"/>
</dbReference>
<dbReference type="GO" id="GO:0072686">
    <property type="term" value="C:mitotic spindle"/>
    <property type="evidence" value="ECO:0007669"/>
    <property type="project" value="TreeGrafter"/>
</dbReference>